<reference evidence="2 3" key="3">
    <citation type="journal article" date="2013" name="Rice">
        <title>Improvement of the Oryza sativa Nipponbare reference genome using next generation sequence and optical map data.</title>
        <authorList>
            <person name="Kawahara Y."/>
            <person name="de la Bastide M."/>
            <person name="Hamilton J.P."/>
            <person name="Kanamori H."/>
            <person name="McCombie W.R."/>
            <person name="Ouyang S."/>
            <person name="Schwartz D.C."/>
            <person name="Tanaka T."/>
            <person name="Wu J."/>
            <person name="Zhou S."/>
            <person name="Childs K.L."/>
            <person name="Davidson R.M."/>
            <person name="Lin H."/>
            <person name="Quesada-Ocampo L."/>
            <person name="Vaillancourt B."/>
            <person name="Sakai H."/>
            <person name="Lee S.S."/>
            <person name="Kim J."/>
            <person name="Numa H."/>
            <person name="Itoh T."/>
            <person name="Buell C.R."/>
            <person name="Matsumoto T."/>
        </authorList>
    </citation>
    <scope>NUCLEOTIDE SEQUENCE [LARGE SCALE GENOMIC DNA]</scope>
    <source>
        <strain evidence="3">cv. Nipponbare</strain>
    </source>
</reference>
<sequence>MVLQVVADRDNASSPRVGTSKLDTQGTKRAQEHYKFIQHMNIYVLTQSLYSPQFFSLRNSPSTRIQNIPGGQLLNYADQKTASSASSSHFHADLQHHNHHQSCIQIAGSEIAATTGKHGVLNFSKARCIWMHQ</sequence>
<proteinExistence type="predicted"/>
<dbReference type="AlphaFoldDB" id="A0A0P0VTE0"/>
<dbReference type="Proteomes" id="UP000059680">
    <property type="component" value="Chromosome 3"/>
</dbReference>
<keyword evidence="3" id="KW-1185">Reference proteome</keyword>
<evidence type="ECO:0000313" key="3">
    <source>
        <dbReference type="Proteomes" id="UP000059680"/>
    </source>
</evidence>
<protein>
    <submittedName>
        <fullName evidence="2">Os03g0165050 protein</fullName>
    </submittedName>
</protein>
<name>A0A0P0VTE0_ORYSJ</name>
<dbReference type="Gramene" id="Os03t0165050-00">
    <property type="protein sequence ID" value="Os03t0165050-00"/>
    <property type="gene ID" value="Os03g0165050"/>
</dbReference>
<gene>
    <name evidence="2" type="ordered locus">Os03g0165050</name>
    <name evidence="2" type="ORF">OSNPB_030165050</name>
</gene>
<feature type="compositionally biased region" description="Polar residues" evidence="1">
    <location>
        <begin position="12"/>
        <end position="25"/>
    </location>
</feature>
<dbReference type="EMBL" id="AP014959">
    <property type="protein sequence ID" value="BAS82460.1"/>
    <property type="molecule type" value="Genomic_DNA"/>
</dbReference>
<dbReference type="PaxDb" id="39947-A0A0P0VTE0"/>
<organism evidence="2 3">
    <name type="scientific">Oryza sativa subsp. japonica</name>
    <name type="common">Rice</name>
    <dbReference type="NCBI Taxonomy" id="39947"/>
    <lineage>
        <taxon>Eukaryota</taxon>
        <taxon>Viridiplantae</taxon>
        <taxon>Streptophyta</taxon>
        <taxon>Embryophyta</taxon>
        <taxon>Tracheophyta</taxon>
        <taxon>Spermatophyta</taxon>
        <taxon>Magnoliopsida</taxon>
        <taxon>Liliopsida</taxon>
        <taxon>Poales</taxon>
        <taxon>Poaceae</taxon>
        <taxon>BOP clade</taxon>
        <taxon>Oryzoideae</taxon>
        <taxon>Oryzeae</taxon>
        <taxon>Oryzinae</taxon>
        <taxon>Oryza</taxon>
        <taxon>Oryza sativa</taxon>
    </lineage>
</organism>
<reference evidence="3" key="1">
    <citation type="journal article" date="2005" name="Nature">
        <title>The map-based sequence of the rice genome.</title>
        <authorList>
            <consortium name="International rice genome sequencing project (IRGSP)"/>
            <person name="Matsumoto T."/>
            <person name="Wu J."/>
            <person name="Kanamori H."/>
            <person name="Katayose Y."/>
            <person name="Fujisawa M."/>
            <person name="Namiki N."/>
            <person name="Mizuno H."/>
            <person name="Yamamoto K."/>
            <person name="Antonio B.A."/>
            <person name="Baba T."/>
            <person name="Sakata K."/>
            <person name="Nagamura Y."/>
            <person name="Aoki H."/>
            <person name="Arikawa K."/>
            <person name="Arita K."/>
            <person name="Bito T."/>
            <person name="Chiden Y."/>
            <person name="Fujitsuka N."/>
            <person name="Fukunaka R."/>
            <person name="Hamada M."/>
            <person name="Harada C."/>
            <person name="Hayashi A."/>
            <person name="Hijishita S."/>
            <person name="Honda M."/>
            <person name="Hosokawa S."/>
            <person name="Ichikawa Y."/>
            <person name="Idonuma A."/>
            <person name="Iijima M."/>
            <person name="Ikeda M."/>
            <person name="Ikeno M."/>
            <person name="Ito K."/>
            <person name="Ito S."/>
            <person name="Ito T."/>
            <person name="Ito Y."/>
            <person name="Ito Y."/>
            <person name="Iwabuchi A."/>
            <person name="Kamiya K."/>
            <person name="Karasawa W."/>
            <person name="Kurita K."/>
            <person name="Katagiri S."/>
            <person name="Kikuta A."/>
            <person name="Kobayashi H."/>
            <person name="Kobayashi N."/>
            <person name="Machita K."/>
            <person name="Maehara T."/>
            <person name="Masukawa M."/>
            <person name="Mizubayashi T."/>
            <person name="Mukai Y."/>
            <person name="Nagasaki H."/>
            <person name="Nagata Y."/>
            <person name="Naito S."/>
            <person name="Nakashima M."/>
            <person name="Nakama Y."/>
            <person name="Nakamichi Y."/>
            <person name="Nakamura M."/>
            <person name="Meguro A."/>
            <person name="Negishi M."/>
            <person name="Ohta I."/>
            <person name="Ohta T."/>
            <person name="Okamoto M."/>
            <person name="Ono N."/>
            <person name="Saji S."/>
            <person name="Sakaguchi M."/>
            <person name="Sakai K."/>
            <person name="Shibata M."/>
            <person name="Shimokawa T."/>
            <person name="Song J."/>
            <person name="Takazaki Y."/>
            <person name="Terasawa K."/>
            <person name="Tsugane M."/>
            <person name="Tsuji K."/>
            <person name="Ueda S."/>
            <person name="Waki K."/>
            <person name="Yamagata H."/>
            <person name="Yamamoto M."/>
            <person name="Yamamoto S."/>
            <person name="Yamane H."/>
            <person name="Yoshiki S."/>
            <person name="Yoshihara R."/>
            <person name="Yukawa K."/>
            <person name="Zhong H."/>
            <person name="Yano M."/>
            <person name="Yuan Q."/>
            <person name="Ouyang S."/>
            <person name="Liu J."/>
            <person name="Jones K.M."/>
            <person name="Gansberger K."/>
            <person name="Moffat K."/>
            <person name="Hill J."/>
            <person name="Bera J."/>
            <person name="Fadrosh D."/>
            <person name="Jin S."/>
            <person name="Johri S."/>
            <person name="Kim M."/>
            <person name="Overton L."/>
            <person name="Reardon M."/>
            <person name="Tsitrin T."/>
            <person name="Vuong H."/>
            <person name="Weaver B."/>
            <person name="Ciecko A."/>
            <person name="Tallon L."/>
            <person name="Jackson J."/>
            <person name="Pai G."/>
            <person name="Aken S.V."/>
            <person name="Utterback T."/>
            <person name="Reidmuller S."/>
            <person name="Feldblyum T."/>
            <person name="Hsiao J."/>
            <person name="Zismann V."/>
            <person name="Iobst S."/>
            <person name="de Vazeille A.R."/>
            <person name="Buell C.R."/>
            <person name="Ying K."/>
            <person name="Li Y."/>
            <person name="Lu T."/>
            <person name="Huang Y."/>
            <person name="Zhao Q."/>
            <person name="Feng Q."/>
            <person name="Zhang L."/>
            <person name="Zhu J."/>
            <person name="Weng Q."/>
            <person name="Mu J."/>
            <person name="Lu Y."/>
            <person name="Fan D."/>
            <person name="Liu Y."/>
            <person name="Guan J."/>
            <person name="Zhang Y."/>
            <person name="Yu S."/>
            <person name="Liu X."/>
            <person name="Zhang Y."/>
            <person name="Hong G."/>
            <person name="Han B."/>
            <person name="Choisne N."/>
            <person name="Demange N."/>
            <person name="Orjeda G."/>
            <person name="Samain S."/>
            <person name="Cattolico L."/>
            <person name="Pelletier E."/>
            <person name="Couloux A."/>
            <person name="Segurens B."/>
            <person name="Wincker P."/>
            <person name="D'Hont A."/>
            <person name="Scarpelli C."/>
            <person name="Weissenbach J."/>
            <person name="Salanoubat M."/>
            <person name="Quetier F."/>
            <person name="Yu Y."/>
            <person name="Kim H.R."/>
            <person name="Rambo T."/>
            <person name="Currie J."/>
            <person name="Collura K."/>
            <person name="Luo M."/>
            <person name="Yang T."/>
            <person name="Ammiraju J.S.S."/>
            <person name="Engler F."/>
            <person name="Soderlund C."/>
            <person name="Wing R.A."/>
            <person name="Palmer L.E."/>
            <person name="de la Bastide M."/>
            <person name="Spiegel L."/>
            <person name="Nascimento L."/>
            <person name="Zutavern T."/>
            <person name="O'Shaughnessy A."/>
            <person name="Dike S."/>
            <person name="Dedhia N."/>
            <person name="Preston R."/>
            <person name="Balija V."/>
            <person name="McCombie W.R."/>
            <person name="Chow T."/>
            <person name="Chen H."/>
            <person name="Chung M."/>
            <person name="Chen C."/>
            <person name="Shaw J."/>
            <person name="Wu H."/>
            <person name="Hsiao K."/>
            <person name="Chao Y."/>
            <person name="Chu M."/>
            <person name="Cheng C."/>
            <person name="Hour A."/>
            <person name="Lee P."/>
            <person name="Lin S."/>
            <person name="Lin Y."/>
            <person name="Liou J."/>
            <person name="Liu S."/>
            <person name="Hsing Y."/>
            <person name="Raghuvanshi S."/>
            <person name="Mohanty A."/>
            <person name="Bharti A.K."/>
            <person name="Gaur A."/>
            <person name="Gupta V."/>
            <person name="Kumar D."/>
            <person name="Ravi V."/>
            <person name="Vij S."/>
            <person name="Kapur A."/>
            <person name="Khurana P."/>
            <person name="Khurana P."/>
            <person name="Khurana J.P."/>
            <person name="Tyagi A.K."/>
            <person name="Gaikwad K."/>
            <person name="Singh A."/>
            <person name="Dalal V."/>
            <person name="Srivastava S."/>
            <person name="Dixit A."/>
            <person name="Pal A.K."/>
            <person name="Ghazi I.A."/>
            <person name="Yadav M."/>
            <person name="Pandit A."/>
            <person name="Bhargava A."/>
            <person name="Sureshbabu K."/>
            <person name="Batra K."/>
            <person name="Sharma T.R."/>
            <person name="Mohapatra T."/>
            <person name="Singh N.K."/>
            <person name="Messing J."/>
            <person name="Nelson A.B."/>
            <person name="Fuks G."/>
            <person name="Kavchok S."/>
            <person name="Keizer G."/>
            <person name="Linton E."/>
            <person name="Llaca V."/>
            <person name="Song R."/>
            <person name="Tanyolac B."/>
            <person name="Young S."/>
            <person name="Ho-Il K."/>
            <person name="Hahn J.H."/>
            <person name="Sangsakoo G."/>
            <person name="Vanavichit A."/>
            <person name="de Mattos Luiz.A.T."/>
            <person name="Zimmer P.D."/>
            <person name="Malone G."/>
            <person name="Dellagostin O."/>
            <person name="de Oliveira A.C."/>
            <person name="Bevan M."/>
            <person name="Bancroft I."/>
            <person name="Minx P."/>
            <person name="Cordum H."/>
            <person name="Wilson R."/>
            <person name="Cheng Z."/>
            <person name="Jin W."/>
            <person name="Jiang J."/>
            <person name="Leong S.A."/>
            <person name="Iwama H."/>
            <person name="Gojobori T."/>
            <person name="Itoh T."/>
            <person name="Niimura Y."/>
            <person name="Fujii Y."/>
            <person name="Habara T."/>
            <person name="Sakai H."/>
            <person name="Sato Y."/>
            <person name="Wilson G."/>
            <person name="Kumar K."/>
            <person name="McCouch S."/>
            <person name="Juretic N."/>
            <person name="Hoen D."/>
            <person name="Wright S."/>
            <person name="Bruskiewich R."/>
            <person name="Bureau T."/>
            <person name="Miyao A."/>
            <person name="Hirochika H."/>
            <person name="Nishikawa T."/>
            <person name="Kadowaki K."/>
            <person name="Sugiura M."/>
            <person name="Burr B."/>
            <person name="Sasaki T."/>
        </authorList>
    </citation>
    <scope>NUCLEOTIDE SEQUENCE [LARGE SCALE GENOMIC DNA]</scope>
    <source>
        <strain evidence="3">cv. Nipponbare</strain>
    </source>
</reference>
<evidence type="ECO:0000256" key="1">
    <source>
        <dbReference type="SAM" id="MobiDB-lite"/>
    </source>
</evidence>
<dbReference type="InParanoid" id="A0A0P0VTE0"/>
<reference evidence="2 3" key="2">
    <citation type="journal article" date="2013" name="Plant Cell Physiol.">
        <title>Rice Annotation Project Database (RAP-DB): an integrative and interactive database for rice genomics.</title>
        <authorList>
            <person name="Sakai H."/>
            <person name="Lee S.S."/>
            <person name="Tanaka T."/>
            <person name="Numa H."/>
            <person name="Kim J."/>
            <person name="Kawahara Y."/>
            <person name="Wakimoto H."/>
            <person name="Yang C.C."/>
            <person name="Iwamoto M."/>
            <person name="Abe T."/>
            <person name="Yamada Y."/>
            <person name="Muto A."/>
            <person name="Inokuchi H."/>
            <person name="Ikemura T."/>
            <person name="Matsumoto T."/>
            <person name="Sasaki T."/>
            <person name="Itoh T."/>
        </authorList>
    </citation>
    <scope>NUCLEOTIDE SEQUENCE [LARGE SCALE GENOMIC DNA]</scope>
    <source>
        <strain evidence="3">cv. Nipponbare</strain>
    </source>
</reference>
<evidence type="ECO:0000313" key="2">
    <source>
        <dbReference type="EMBL" id="BAS82460.1"/>
    </source>
</evidence>
<feature type="region of interest" description="Disordered" evidence="1">
    <location>
        <begin position="5"/>
        <end position="25"/>
    </location>
</feature>
<accession>A0A0P0VTE0</accession>